<proteinExistence type="predicted"/>
<evidence type="ECO:0000256" key="1">
    <source>
        <dbReference type="SAM" id="MobiDB-lite"/>
    </source>
</evidence>
<dbReference type="InterPro" id="IPR036378">
    <property type="entry name" value="FAS1_dom_sf"/>
</dbReference>
<feature type="domain" description="FAS1" evidence="3">
    <location>
        <begin position="165"/>
        <end position="299"/>
    </location>
</feature>
<comment type="caution">
    <text evidence="4">The sequence shown here is derived from an EMBL/GenBank/DDBJ whole genome shotgun (WGS) entry which is preliminary data.</text>
</comment>
<dbReference type="InterPro" id="IPR050904">
    <property type="entry name" value="Adhesion/Biosynth-related"/>
</dbReference>
<dbReference type="SMART" id="SM00554">
    <property type="entry name" value="FAS1"/>
    <property type="match status" value="2"/>
</dbReference>
<dbReference type="GO" id="GO:0016236">
    <property type="term" value="P:macroautophagy"/>
    <property type="evidence" value="ECO:0007669"/>
    <property type="project" value="TreeGrafter"/>
</dbReference>
<dbReference type="InterPro" id="IPR000782">
    <property type="entry name" value="FAS1_domain"/>
</dbReference>
<evidence type="ECO:0000313" key="4">
    <source>
        <dbReference type="EMBL" id="KAH7362268.1"/>
    </source>
</evidence>
<evidence type="ECO:0000313" key="5">
    <source>
        <dbReference type="Proteomes" id="UP000813385"/>
    </source>
</evidence>
<name>A0A8K0TE86_9PEZI</name>
<sequence>MQIKSFITMALAAVASAQQLTQLLAQTQELSTLNSLLGTNPAITQMLAQMRDITILAPNNRAFDNFMRENPGAAQNPQAVTAVLQYHVIQGTVMSNQLTREPIFATTMLRQPFANVTGGQQVELSLMDGRQGMAVSGFKKMSMITKADVRFDGGVVHILDTVLTMPASVSRTSVDMGWTSTAGALTRTGLVGPVDSANDLTIFVPNNAAFQRIGGTAQMLQPQQLAGILQYHAVGGQVLTSRDIQQAMATGGSVTVRSLTGQPLTVTMQNGRMFVNSARVIMADVLTSNGVIHVLDNVLNPGAAQAQPNPSQPTQAPAFDGAQGSNNAPFTEGINPTTTVVPARNTINAGANGAMPTAAVMGLLGGAAIFANM</sequence>
<dbReference type="Pfam" id="PF02469">
    <property type="entry name" value="Fasciclin"/>
    <property type="match status" value="2"/>
</dbReference>
<dbReference type="PROSITE" id="PS50213">
    <property type="entry name" value="FAS1"/>
    <property type="match status" value="2"/>
</dbReference>
<dbReference type="Proteomes" id="UP000813385">
    <property type="component" value="Unassembled WGS sequence"/>
</dbReference>
<keyword evidence="5" id="KW-1185">Reference proteome</keyword>
<dbReference type="EMBL" id="JAGPXD010000003">
    <property type="protein sequence ID" value="KAH7362268.1"/>
    <property type="molecule type" value="Genomic_DNA"/>
</dbReference>
<reference evidence="4" key="1">
    <citation type="journal article" date="2021" name="Nat. Commun.">
        <title>Genetic determinants of endophytism in the Arabidopsis root mycobiome.</title>
        <authorList>
            <person name="Mesny F."/>
            <person name="Miyauchi S."/>
            <person name="Thiergart T."/>
            <person name="Pickel B."/>
            <person name="Atanasova L."/>
            <person name="Karlsson M."/>
            <person name="Huettel B."/>
            <person name="Barry K.W."/>
            <person name="Haridas S."/>
            <person name="Chen C."/>
            <person name="Bauer D."/>
            <person name="Andreopoulos W."/>
            <person name="Pangilinan J."/>
            <person name="LaButti K."/>
            <person name="Riley R."/>
            <person name="Lipzen A."/>
            <person name="Clum A."/>
            <person name="Drula E."/>
            <person name="Henrissat B."/>
            <person name="Kohler A."/>
            <person name="Grigoriev I.V."/>
            <person name="Martin F.M."/>
            <person name="Hacquard S."/>
        </authorList>
    </citation>
    <scope>NUCLEOTIDE SEQUENCE</scope>
    <source>
        <strain evidence="4">MPI-CAGE-AT-0016</strain>
    </source>
</reference>
<gene>
    <name evidence="4" type="ORF">B0T11DRAFT_82734</name>
</gene>
<feature type="signal peptide" evidence="2">
    <location>
        <begin position="1"/>
        <end position="17"/>
    </location>
</feature>
<dbReference type="OrthoDB" id="286301at2759"/>
<keyword evidence="2" id="KW-0732">Signal</keyword>
<dbReference type="PANTHER" id="PTHR10900:SF77">
    <property type="entry name" value="FI19380P1"/>
    <property type="match status" value="1"/>
</dbReference>
<feature type="compositionally biased region" description="Polar residues" evidence="1">
    <location>
        <begin position="306"/>
        <end position="315"/>
    </location>
</feature>
<dbReference type="GO" id="GO:0000329">
    <property type="term" value="C:fungal-type vacuole membrane"/>
    <property type="evidence" value="ECO:0007669"/>
    <property type="project" value="TreeGrafter"/>
</dbReference>
<feature type="domain" description="FAS1" evidence="3">
    <location>
        <begin position="17"/>
        <end position="163"/>
    </location>
</feature>
<accession>A0A8K0TE86</accession>
<evidence type="ECO:0000259" key="3">
    <source>
        <dbReference type="PROSITE" id="PS50213"/>
    </source>
</evidence>
<evidence type="ECO:0000256" key="2">
    <source>
        <dbReference type="SAM" id="SignalP"/>
    </source>
</evidence>
<dbReference type="AlphaFoldDB" id="A0A8K0TE86"/>
<feature type="chain" id="PRO_5035430092" evidence="2">
    <location>
        <begin position="18"/>
        <end position="373"/>
    </location>
</feature>
<feature type="compositionally biased region" description="Polar residues" evidence="1">
    <location>
        <begin position="323"/>
        <end position="337"/>
    </location>
</feature>
<dbReference type="SUPFAM" id="SSF82153">
    <property type="entry name" value="FAS1 domain"/>
    <property type="match status" value="2"/>
</dbReference>
<dbReference type="Gene3D" id="2.30.180.10">
    <property type="entry name" value="FAS1 domain"/>
    <property type="match status" value="2"/>
</dbReference>
<dbReference type="PANTHER" id="PTHR10900">
    <property type="entry name" value="PERIOSTIN-RELATED"/>
    <property type="match status" value="1"/>
</dbReference>
<feature type="region of interest" description="Disordered" evidence="1">
    <location>
        <begin position="303"/>
        <end position="337"/>
    </location>
</feature>
<protein>
    <submittedName>
        <fullName evidence="4">Beta-Ig-H3/fasciclin</fullName>
    </submittedName>
</protein>
<organism evidence="4 5">
    <name type="scientific">Plectosphaerella cucumerina</name>
    <dbReference type="NCBI Taxonomy" id="40658"/>
    <lineage>
        <taxon>Eukaryota</taxon>
        <taxon>Fungi</taxon>
        <taxon>Dikarya</taxon>
        <taxon>Ascomycota</taxon>
        <taxon>Pezizomycotina</taxon>
        <taxon>Sordariomycetes</taxon>
        <taxon>Hypocreomycetidae</taxon>
        <taxon>Glomerellales</taxon>
        <taxon>Plectosphaerellaceae</taxon>
        <taxon>Plectosphaerella</taxon>
    </lineage>
</organism>